<reference evidence="7 8" key="1">
    <citation type="journal article" date="2010" name="Stand. Genomic Sci.">
        <title>Non-contiguous finished genome sequence of Aminomonas paucivorans type strain (GLU-3).</title>
        <authorList>
            <person name="Pitluck S."/>
            <person name="Yasawong M."/>
            <person name="Held B."/>
            <person name="Lapidus A."/>
            <person name="Nolan M."/>
            <person name="Copeland A."/>
            <person name="Lucas S."/>
            <person name="Del Rio T.G."/>
            <person name="Tice H."/>
            <person name="Cheng J.F."/>
            <person name="Chertkov O."/>
            <person name="Goodwin L."/>
            <person name="Tapia R."/>
            <person name="Han C."/>
            <person name="Liolios K."/>
            <person name="Ivanova N."/>
            <person name="Mavromatis K."/>
            <person name="Ovchinnikova G."/>
            <person name="Pati A."/>
            <person name="Chen A."/>
            <person name="Palaniappan K."/>
            <person name="Land M."/>
            <person name="Hauser L."/>
            <person name="Chang Y.J."/>
            <person name="Jeffries C.D."/>
            <person name="Pukall R."/>
            <person name="Spring S."/>
            <person name="Rohde M."/>
            <person name="Sikorski J."/>
            <person name="Goker M."/>
            <person name="Woyke T."/>
            <person name="Bristow J."/>
            <person name="Eisen J.A."/>
            <person name="Markowitz V."/>
            <person name="Hugenholtz P."/>
            <person name="Kyrpides N.C."/>
            <person name="Klenk H.P."/>
        </authorList>
    </citation>
    <scope>NUCLEOTIDE SEQUENCE [LARGE SCALE GENOMIC DNA]</scope>
    <source>
        <strain evidence="7 8">DSM 12260</strain>
    </source>
</reference>
<dbReference type="GO" id="GO:0009247">
    <property type="term" value="P:glycolipid biosynthetic process"/>
    <property type="evidence" value="ECO:0007669"/>
    <property type="project" value="UniProtKB-ARBA"/>
</dbReference>
<accession>E3CX30</accession>
<dbReference type="CDD" id="cd07984">
    <property type="entry name" value="LPLAT_LABLAT-like"/>
    <property type="match status" value="1"/>
</dbReference>
<organism evidence="7 8">
    <name type="scientific">Aminomonas paucivorans DSM 12260</name>
    <dbReference type="NCBI Taxonomy" id="584708"/>
    <lineage>
        <taxon>Bacteria</taxon>
        <taxon>Thermotogati</taxon>
        <taxon>Synergistota</taxon>
        <taxon>Synergistia</taxon>
        <taxon>Synergistales</taxon>
        <taxon>Synergistaceae</taxon>
        <taxon>Aminomonas</taxon>
    </lineage>
</organism>
<evidence type="ECO:0000256" key="4">
    <source>
        <dbReference type="ARBA" id="ARBA00022679"/>
    </source>
</evidence>
<dbReference type="GO" id="GO:0016746">
    <property type="term" value="F:acyltransferase activity"/>
    <property type="evidence" value="ECO:0007669"/>
    <property type="project" value="UniProtKB-KW"/>
</dbReference>
<keyword evidence="8" id="KW-1185">Reference proteome</keyword>
<dbReference type="Pfam" id="PF03279">
    <property type="entry name" value="Lip_A_acyltrans"/>
    <property type="match status" value="1"/>
</dbReference>
<keyword evidence="4 7" id="KW-0808">Transferase</keyword>
<name>E3CX30_9BACT</name>
<keyword evidence="2" id="KW-1003">Cell membrane</keyword>
<gene>
    <name evidence="7" type="ORF">Apau_1963</name>
</gene>
<evidence type="ECO:0000256" key="5">
    <source>
        <dbReference type="ARBA" id="ARBA00023136"/>
    </source>
</evidence>
<keyword evidence="5" id="KW-0472">Membrane</keyword>
<dbReference type="EMBL" id="CM001022">
    <property type="protein sequence ID" value="EFQ24377.1"/>
    <property type="molecule type" value="Genomic_DNA"/>
</dbReference>
<proteinExistence type="predicted"/>
<dbReference type="STRING" id="584708.Apau_1963"/>
<dbReference type="HOGENOM" id="CLU_049421_4_0_0"/>
<dbReference type="eggNOG" id="COG1560">
    <property type="taxonomic scope" value="Bacteria"/>
</dbReference>
<sequence length="292" mass="32699">MSWKTALVCALGRRLRPGWSASALVGLLEGAVLLARPRRAVALGNLRLAFPEKTAEERRALYRGCVRHLAWSAVECLVLDREPRQALEWVEEARGREWLDRPRGEGKGVVLVTPHLGNWELCAAWMAQAGYPLCAIVRPPDDPEDAGFLEAFRERSGLKTLDKEAPMTRAVGVLRRGEILGIVSDQHGGPKGVEAPFFGVVTSTVPGPSVFAHLTGCPVVMVESWREAPFRHRIRFSPVDWEVPGDREARVREGTARVNAALEGAIRRHPEQWLWQHRRFVEAMREGHFFEG</sequence>
<comment type="subcellular location">
    <subcellularLocation>
        <location evidence="1">Cell inner membrane</location>
    </subcellularLocation>
</comment>
<evidence type="ECO:0000256" key="1">
    <source>
        <dbReference type="ARBA" id="ARBA00004533"/>
    </source>
</evidence>
<dbReference type="RefSeq" id="WP_006301615.1">
    <property type="nucleotide sequence ID" value="NZ_CM001022.1"/>
</dbReference>
<dbReference type="GO" id="GO:0005886">
    <property type="term" value="C:plasma membrane"/>
    <property type="evidence" value="ECO:0007669"/>
    <property type="project" value="UniProtKB-SubCell"/>
</dbReference>
<evidence type="ECO:0000313" key="7">
    <source>
        <dbReference type="EMBL" id="EFQ24377.1"/>
    </source>
</evidence>
<evidence type="ECO:0000256" key="2">
    <source>
        <dbReference type="ARBA" id="ARBA00022475"/>
    </source>
</evidence>
<dbReference type="AlphaFoldDB" id="E3CX30"/>
<dbReference type="PANTHER" id="PTHR30606">
    <property type="entry name" value="LIPID A BIOSYNTHESIS LAUROYL ACYLTRANSFERASE"/>
    <property type="match status" value="1"/>
</dbReference>
<protein>
    <submittedName>
        <fullName evidence="7">Lipid A biosynthesis acyltransferase</fullName>
    </submittedName>
</protein>
<dbReference type="PaxDb" id="584708-Apau_1963"/>
<keyword evidence="6 7" id="KW-0012">Acyltransferase</keyword>
<evidence type="ECO:0000256" key="3">
    <source>
        <dbReference type="ARBA" id="ARBA00022519"/>
    </source>
</evidence>
<keyword evidence="3" id="KW-0997">Cell inner membrane</keyword>
<evidence type="ECO:0000313" key="8">
    <source>
        <dbReference type="Proteomes" id="UP000005096"/>
    </source>
</evidence>
<dbReference type="PANTHER" id="PTHR30606:SF10">
    <property type="entry name" value="PHOSPHATIDYLINOSITOL MANNOSIDE ACYLTRANSFERASE"/>
    <property type="match status" value="1"/>
</dbReference>
<evidence type="ECO:0000256" key="6">
    <source>
        <dbReference type="ARBA" id="ARBA00023315"/>
    </source>
</evidence>
<dbReference type="Proteomes" id="UP000005096">
    <property type="component" value="Chromosome"/>
</dbReference>
<dbReference type="InterPro" id="IPR004960">
    <property type="entry name" value="LipA_acyltrans"/>
</dbReference>